<dbReference type="Gene3D" id="3.30.450.40">
    <property type="match status" value="1"/>
</dbReference>
<name>A0ABQ6IXB5_9MICO</name>
<keyword evidence="7" id="KW-1185">Reference proteome</keyword>
<evidence type="ECO:0000256" key="2">
    <source>
        <dbReference type="ARBA" id="ARBA00022777"/>
    </source>
</evidence>
<evidence type="ECO:0000256" key="1">
    <source>
        <dbReference type="ARBA" id="ARBA00022679"/>
    </source>
</evidence>
<dbReference type="SMART" id="SM01012">
    <property type="entry name" value="ANTAR"/>
    <property type="match status" value="1"/>
</dbReference>
<dbReference type="InterPro" id="IPR005561">
    <property type="entry name" value="ANTAR"/>
</dbReference>
<dbReference type="SMART" id="SM00065">
    <property type="entry name" value="GAF"/>
    <property type="match status" value="1"/>
</dbReference>
<dbReference type="PIRSF" id="PIRSF036625">
    <property type="entry name" value="GAF_ANTAR"/>
    <property type="match status" value="1"/>
</dbReference>
<keyword evidence="3" id="KW-0805">Transcription regulation</keyword>
<dbReference type="PROSITE" id="PS50921">
    <property type="entry name" value="ANTAR"/>
    <property type="match status" value="1"/>
</dbReference>
<accession>A0ABQ6IXB5</accession>
<dbReference type="InterPro" id="IPR003018">
    <property type="entry name" value="GAF"/>
</dbReference>
<dbReference type="InterPro" id="IPR012074">
    <property type="entry name" value="GAF_ANTAR"/>
</dbReference>
<evidence type="ECO:0000256" key="3">
    <source>
        <dbReference type="ARBA" id="ARBA00023015"/>
    </source>
</evidence>
<proteinExistence type="predicted"/>
<dbReference type="Gene3D" id="1.10.10.10">
    <property type="entry name" value="Winged helix-like DNA-binding domain superfamily/Winged helix DNA-binding domain"/>
    <property type="match status" value="1"/>
</dbReference>
<evidence type="ECO:0000259" key="5">
    <source>
        <dbReference type="PROSITE" id="PS50921"/>
    </source>
</evidence>
<dbReference type="InterPro" id="IPR029016">
    <property type="entry name" value="GAF-like_dom_sf"/>
</dbReference>
<dbReference type="InterPro" id="IPR011006">
    <property type="entry name" value="CheY-like_superfamily"/>
</dbReference>
<feature type="domain" description="ANTAR" evidence="5">
    <location>
        <begin position="161"/>
        <end position="222"/>
    </location>
</feature>
<dbReference type="SUPFAM" id="SSF55781">
    <property type="entry name" value="GAF domain-like"/>
    <property type="match status" value="1"/>
</dbReference>
<dbReference type="SUPFAM" id="SSF52172">
    <property type="entry name" value="CheY-like"/>
    <property type="match status" value="1"/>
</dbReference>
<gene>
    <name evidence="6" type="ORF">GCM10025883_39700</name>
</gene>
<keyword evidence="2" id="KW-0418">Kinase</keyword>
<dbReference type="Proteomes" id="UP001157126">
    <property type="component" value="Unassembled WGS sequence"/>
</dbReference>
<organism evidence="6 7">
    <name type="scientific">Mobilicoccus caccae</name>
    <dbReference type="NCBI Taxonomy" id="1859295"/>
    <lineage>
        <taxon>Bacteria</taxon>
        <taxon>Bacillati</taxon>
        <taxon>Actinomycetota</taxon>
        <taxon>Actinomycetes</taxon>
        <taxon>Micrococcales</taxon>
        <taxon>Dermatophilaceae</taxon>
        <taxon>Mobilicoccus</taxon>
    </lineage>
</organism>
<dbReference type="Pfam" id="PF03861">
    <property type="entry name" value="ANTAR"/>
    <property type="match status" value="1"/>
</dbReference>
<protein>
    <submittedName>
        <fullName evidence="6">Transcriptional regulator</fullName>
    </submittedName>
</protein>
<sequence length="244" mass="26837">MSSSDFTIAEVITAAAAEVNTSRSLEDTLEAIARATLVSVPGFDHVGVSIHHRGGRIETMAGTDQLVWDLDAAQYELDEGPCVQAIREQRVVVVDHARHDQRWPRFMPIAAKRGVRSQLAVQLFVEDERLGGLNLYSTSSDEVAEDAVRSAELFATHAAIALGHARHDDQLNQALTSRKAIGQALGILMERYQLDEDRAFQFMVRVSSTGNVKLRDVAQEIVTSTDDRYRPGGVGSSTHLSRRT</sequence>
<reference evidence="7" key="1">
    <citation type="journal article" date="2019" name="Int. J. Syst. Evol. Microbiol.">
        <title>The Global Catalogue of Microorganisms (GCM) 10K type strain sequencing project: providing services to taxonomists for standard genome sequencing and annotation.</title>
        <authorList>
            <consortium name="The Broad Institute Genomics Platform"/>
            <consortium name="The Broad Institute Genome Sequencing Center for Infectious Disease"/>
            <person name="Wu L."/>
            <person name="Ma J."/>
        </authorList>
    </citation>
    <scope>NUCLEOTIDE SEQUENCE [LARGE SCALE GENOMIC DNA]</scope>
    <source>
        <strain evidence="7">NBRC 113072</strain>
    </source>
</reference>
<keyword evidence="4" id="KW-0804">Transcription</keyword>
<dbReference type="RefSeq" id="WP_284305412.1">
    <property type="nucleotide sequence ID" value="NZ_BSUO01000001.1"/>
</dbReference>
<evidence type="ECO:0000313" key="6">
    <source>
        <dbReference type="EMBL" id="GMA41925.1"/>
    </source>
</evidence>
<evidence type="ECO:0000313" key="7">
    <source>
        <dbReference type="Proteomes" id="UP001157126"/>
    </source>
</evidence>
<dbReference type="EMBL" id="BSUO01000001">
    <property type="protein sequence ID" value="GMA41925.1"/>
    <property type="molecule type" value="Genomic_DNA"/>
</dbReference>
<dbReference type="InterPro" id="IPR036388">
    <property type="entry name" value="WH-like_DNA-bd_sf"/>
</dbReference>
<comment type="caution">
    <text evidence="6">The sequence shown here is derived from an EMBL/GenBank/DDBJ whole genome shotgun (WGS) entry which is preliminary data.</text>
</comment>
<keyword evidence="1" id="KW-0808">Transferase</keyword>
<dbReference type="Pfam" id="PF13185">
    <property type="entry name" value="GAF_2"/>
    <property type="match status" value="1"/>
</dbReference>
<evidence type="ECO:0000256" key="4">
    <source>
        <dbReference type="ARBA" id="ARBA00023163"/>
    </source>
</evidence>